<accession>A0A1S8TS84</accession>
<name>A0A1S8TS84_9CLOT</name>
<keyword evidence="2" id="KW-1185">Reference proteome</keyword>
<organism evidence="1 2">
    <name type="scientific">Clostridium puniceum</name>
    <dbReference type="NCBI Taxonomy" id="29367"/>
    <lineage>
        <taxon>Bacteria</taxon>
        <taxon>Bacillati</taxon>
        <taxon>Bacillota</taxon>
        <taxon>Clostridia</taxon>
        <taxon>Eubacteriales</taxon>
        <taxon>Clostridiaceae</taxon>
        <taxon>Clostridium</taxon>
    </lineage>
</organism>
<dbReference type="AlphaFoldDB" id="A0A1S8TS84"/>
<reference evidence="1 2" key="1">
    <citation type="submission" date="2016-05" db="EMBL/GenBank/DDBJ databases">
        <title>Microbial solvent formation.</title>
        <authorList>
            <person name="Poehlein A."/>
            <person name="Montoya Solano J.D."/>
            <person name="Flitsch S."/>
            <person name="Krabben P."/>
            <person name="Duerre P."/>
            <person name="Daniel R."/>
        </authorList>
    </citation>
    <scope>NUCLEOTIDE SEQUENCE [LARGE SCALE GENOMIC DNA]</scope>
    <source>
        <strain evidence="1 2">DSM 2619</strain>
    </source>
</reference>
<evidence type="ECO:0000313" key="1">
    <source>
        <dbReference type="EMBL" id="OOM80643.1"/>
    </source>
</evidence>
<comment type="caution">
    <text evidence="1">The sequence shown here is derived from an EMBL/GenBank/DDBJ whole genome shotgun (WGS) entry which is preliminary data.</text>
</comment>
<dbReference type="Proteomes" id="UP000190890">
    <property type="component" value="Unassembled WGS sequence"/>
</dbReference>
<protein>
    <submittedName>
        <fullName evidence="1">Uncharacterized protein</fullName>
    </submittedName>
</protein>
<gene>
    <name evidence="1" type="ORF">CLPUN_13090</name>
</gene>
<proteinExistence type="predicted"/>
<dbReference type="STRING" id="29367.CLPUN_13090"/>
<dbReference type="RefSeq" id="WP_158078712.1">
    <property type="nucleotide sequence ID" value="NZ_LZZM01000080.1"/>
</dbReference>
<evidence type="ECO:0000313" key="2">
    <source>
        <dbReference type="Proteomes" id="UP000190890"/>
    </source>
</evidence>
<dbReference type="EMBL" id="LZZM01000080">
    <property type="protein sequence ID" value="OOM80643.1"/>
    <property type="molecule type" value="Genomic_DNA"/>
</dbReference>
<sequence>MGCVKIVILNVAAKTNDLDKSEIDVVKTVMNKSKDEMDNNILILRLEGSKMNLWNI</sequence>